<evidence type="ECO:0000256" key="1">
    <source>
        <dbReference type="SAM" id="Phobius"/>
    </source>
</evidence>
<comment type="caution">
    <text evidence="2">The sequence shown here is derived from an EMBL/GenBank/DDBJ whole genome shotgun (WGS) entry which is preliminary data.</text>
</comment>
<accession>A0A2G5PH90</accession>
<feature type="transmembrane region" description="Helical" evidence="1">
    <location>
        <begin position="148"/>
        <end position="165"/>
    </location>
</feature>
<keyword evidence="3" id="KW-1185">Reference proteome</keyword>
<feature type="transmembrane region" description="Helical" evidence="1">
    <location>
        <begin position="200"/>
        <end position="219"/>
    </location>
</feature>
<reference evidence="2 3" key="1">
    <citation type="journal article" date="2017" name="Infect. Genet. Evol.">
        <title>The new phylogeny of the genus Mycobacterium: The old and the news.</title>
        <authorList>
            <person name="Tortoli E."/>
            <person name="Fedrizzi T."/>
            <person name="Meehan C.J."/>
            <person name="Trovato A."/>
            <person name="Grottola A."/>
            <person name="Giacobazzi E."/>
            <person name="Serpini G.F."/>
            <person name="Tagliazucchi S."/>
            <person name="Fabio A."/>
            <person name="Bettua C."/>
            <person name="Bertorelli R."/>
            <person name="Frascaro F."/>
            <person name="De Sanctis V."/>
            <person name="Pecorari M."/>
            <person name="Jousson O."/>
            <person name="Segata N."/>
            <person name="Cirillo D.M."/>
        </authorList>
    </citation>
    <scope>NUCLEOTIDE SEQUENCE [LARGE SCALE GENOMIC DNA]</scope>
    <source>
        <strain evidence="2 3">CIP1034565</strain>
    </source>
</reference>
<dbReference type="AlphaFoldDB" id="A0A2G5PH90"/>
<feature type="transmembrane region" description="Helical" evidence="1">
    <location>
        <begin position="335"/>
        <end position="353"/>
    </location>
</feature>
<evidence type="ECO:0008006" key="4">
    <source>
        <dbReference type="Google" id="ProtNLM"/>
    </source>
</evidence>
<protein>
    <recommendedName>
        <fullName evidence="4">Type VII secretion integral membrane protein EccD</fullName>
    </recommendedName>
</protein>
<dbReference type="STRING" id="85968.GCA_900073015_01513"/>
<feature type="transmembrane region" description="Helical" evidence="1">
    <location>
        <begin position="122"/>
        <end position="142"/>
    </location>
</feature>
<feature type="transmembrane region" description="Helical" evidence="1">
    <location>
        <begin position="254"/>
        <end position="270"/>
    </location>
</feature>
<gene>
    <name evidence="2" type="ORF">CQY22_001670</name>
</gene>
<evidence type="ECO:0000313" key="3">
    <source>
        <dbReference type="Proteomes" id="UP000230551"/>
    </source>
</evidence>
<keyword evidence="1" id="KW-1133">Transmembrane helix</keyword>
<evidence type="ECO:0000313" key="2">
    <source>
        <dbReference type="EMBL" id="PIB77677.1"/>
    </source>
</evidence>
<name>A0A2G5PH90_9MYCO</name>
<dbReference type="InterPro" id="IPR024962">
    <property type="entry name" value="YukD-like"/>
</dbReference>
<sequence>MANQTTATTADSVRVSVWHGAAGVDVTLPARVPVAALIPSLFELTAAAGGPPAATPTHLRPPGAAALDPEQCLAESGVGDGAVLLLEADPPPPGPTALEAADRIAEQQAGAQRCWDTPAGRVTAGLAAVWAGALIGYLGVPGGWGDPARVLLSGVAGVTAAVMAFRSAPMLFLGVAAVFGALATGALVAAAAALPGSGAAAVALLAAAALLAGAAPAALRFGALEDAGRRLTALGSGAAVAVGVAALWVTAGPGWAPVALSAAAATMLALRVPSESDVMRRASLLIGAVGAGSAAAIGLARHGATVWAGGGVLAAAAALGLLARPAGSPRAAPAFAAAALLAALVPLTAWVAVGPGWPR</sequence>
<dbReference type="Pfam" id="PF08817">
    <property type="entry name" value="YukD"/>
    <property type="match status" value="1"/>
</dbReference>
<feature type="transmembrane region" description="Helical" evidence="1">
    <location>
        <begin position="172"/>
        <end position="194"/>
    </location>
</feature>
<dbReference type="Proteomes" id="UP000230551">
    <property type="component" value="Unassembled WGS sequence"/>
</dbReference>
<proteinExistence type="predicted"/>
<feature type="transmembrane region" description="Helical" evidence="1">
    <location>
        <begin position="231"/>
        <end position="248"/>
    </location>
</feature>
<organism evidence="2 3">
    <name type="scientific">Mycolicibacterium brumae</name>
    <dbReference type="NCBI Taxonomy" id="85968"/>
    <lineage>
        <taxon>Bacteria</taxon>
        <taxon>Bacillati</taxon>
        <taxon>Actinomycetota</taxon>
        <taxon>Actinomycetes</taxon>
        <taxon>Mycobacteriales</taxon>
        <taxon>Mycobacteriaceae</taxon>
        <taxon>Mycolicibacterium</taxon>
    </lineage>
</organism>
<feature type="transmembrane region" description="Helical" evidence="1">
    <location>
        <begin position="282"/>
        <end position="300"/>
    </location>
</feature>
<dbReference type="OrthoDB" id="4156660at2"/>
<dbReference type="RefSeq" id="WP_099541225.1">
    <property type="nucleotide sequence ID" value="NZ_PDCN02000001.1"/>
</dbReference>
<dbReference type="Gene3D" id="3.10.20.90">
    <property type="entry name" value="Phosphatidylinositol 3-kinase Catalytic Subunit, Chain A, domain 1"/>
    <property type="match status" value="1"/>
</dbReference>
<keyword evidence="1" id="KW-0812">Transmembrane</keyword>
<dbReference type="EMBL" id="PDCN02000001">
    <property type="protein sequence ID" value="PIB77677.1"/>
    <property type="molecule type" value="Genomic_DNA"/>
</dbReference>
<feature type="transmembrane region" description="Helical" evidence="1">
    <location>
        <begin position="306"/>
        <end position="323"/>
    </location>
</feature>
<keyword evidence="1" id="KW-0472">Membrane</keyword>